<name>A0A3G5A8R4_9VIRU</name>
<organism evidence="1">
    <name type="scientific">Harvfovirus sp</name>
    <dbReference type="NCBI Taxonomy" id="2487768"/>
    <lineage>
        <taxon>Viruses</taxon>
        <taxon>Varidnaviria</taxon>
        <taxon>Bamfordvirae</taxon>
        <taxon>Nucleocytoviricota</taxon>
        <taxon>Megaviricetes</taxon>
        <taxon>Imitervirales</taxon>
        <taxon>Mimiviridae</taxon>
        <taxon>Klosneuvirinae</taxon>
    </lineage>
</organism>
<sequence>MINNGCGMCSSPNNNVDCCDSVADIECQIEIINKKIDQIIGVLGTQGANIKALMAEVAMLKMQVTNLIATVKTQGKAIADLTDRLAVLEKKVTDLYAFVVILNNQIFALQNPNLTQLGVVLPPTTSAVAQPLTFVNVSTNAPIIQSPNFVIDPNNPTNLITLASGIYQFYFSLFVTNPSATSYTVSIQQDGILILFDTSPISYTGVNQNLRGQIDLPITVTGNVALIQLRLLTTGSTGNTQVLATSYVNILQVSNLATPA</sequence>
<reference evidence="1" key="1">
    <citation type="submission" date="2018-10" db="EMBL/GenBank/DDBJ databases">
        <title>Hidden diversity of soil giant viruses.</title>
        <authorList>
            <person name="Schulz F."/>
            <person name="Alteio L."/>
            <person name="Goudeau D."/>
            <person name="Ryan E.M."/>
            <person name="Malmstrom R.R."/>
            <person name="Blanchard J."/>
            <person name="Woyke T."/>
        </authorList>
    </citation>
    <scope>NUCLEOTIDE SEQUENCE</scope>
    <source>
        <strain evidence="1">HAV1</strain>
    </source>
</reference>
<dbReference type="EMBL" id="MK072301">
    <property type="protein sequence ID" value="AYV81759.1"/>
    <property type="molecule type" value="Genomic_DNA"/>
</dbReference>
<protein>
    <submittedName>
        <fullName evidence="1">Uncharacterized protein</fullName>
    </submittedName>
</protein>
<proteinExistence type="predicted"/>
<gene>
    <name evidence="1" type="ORF">Harvfovirus59_4</name>
</gene>
<evidence type="ECO:0000313" key="1">
    <source>
        <dbReference type="EMBL" id="AYV81759.1"/>
    </source>
</evidence>
<accession>A0A3G5A8R4</accession>